<dbReference type="SUPFAM" id="SSF51658">
    <property type="entry name" value="Xylose isomerase-like"/>
    <property type="match status" value="1"/>
</dbReference>
<keyword evidence="6" id="KW-1185">Reference proteome</keyword>
<dbReference type="Pfam" id="PF01261">
    <property type="entry name" value="AP_endonuc_2"/>
    <property type="match status" value="1"/>
</dbReference>
<proteinExistence type="inferred from homology"/>
<sequence length="268" mass="30025">MSNIAANISLLFTEIQQAPARIFAAQAAGFDGFEVQFPYTSPLETWQHALDACPLPLALINVPAGDLLTGGLGLACVPQKRPEFRQALIELKTYATTLKPQGINLLAGCAPAENRKQAYACLADNILRTLEVSSQLDIPLYMEPINNLDMPDFLLNTPEEVADVLALAQVGEQDVGLQYDLYHMARMQRHLCQDLKDLQTWIKHIQFADLPNRQQPSIYPQAEHLDFSLCCAQLKQQGYLGWLAAEYHPSVEQTQNSLDWLPYFRKSL</sequence>
<feature type="active site" description="Proton donor/acceptor" evidence="3">
    <location>
        <position position="143"/>
    </location>
</feature>
<comment type="similarity">
    <text evidence="2">Belongs to the hyi family.</text>
</comment>
<evidence type="ECO:0000313" key="6">
    <source>
        <dbReference type="Proteomes" id="UP000242999"/>
    </source>
</evidence>
<evidence type="ECO:0000256" key="3">
    <source>
        <dbReference type="PIRSR" id="PIRSR006241-50"/>
    </source>
</evidence>
<protein>
    <submittedName>
        <fullName evidence="5">Hydroxypyruvate isomerase</fullName>
    </submittedName>
</protein>
<dbReference type="RefSeq" id="WP_093307721.1">
    <property type="nucleotide sequence ID" value="NZ_FNYH01000001.1"/>
</dbReference>
<dbReference type="Proteomes" id="UP000242999">
    <property type="component" value="Unassembled WGS sequence"/>
</dbReference>
<dbReference type="Gene3D" id="3.20.20.150">
    <property type="entry name" value="Divalent-metal-dependent TIM barrel enzymes"/>
    <property type="match status" value="1"/>
</dbReference>
<feature type="active site" description="Proton donor/acceptor" evidence="3">
    <location>
        <position position="246"/>
    </location>
</feature>
<dbReference type="STRING" id="64971.SAMN05421831_10170"/>
<dbReference type="PANTHER" id="PTHR43489">
    <property type="entry name" value="ISOMERASE"/>
    <property type="match status" value="1"/>
</dbReference>
<dbReference type="InterPro" id="IPR013022">
    <property type="entry name" value="Xyl_isomerase-like_TIM-brl"/>
</dbReference>
<evidence type="ECO:0000313" key="5">
    <source>
        <dbReference type="EMBL" id="SEI37624.1"/>
    </source>
</evidence>
<dbReference type="PIRSF" id="PIRSF006241">
    <property type="entry name" value="HyI"/>
    <property type="match status" value="1"/>
</dbReference>
<accession>A0A1H6Q9Y3</accession>
<feature type="domain" description="Xylose isomerase-like TIM barrel" evidence="4">
    <location>
        <begin position="24"/>
        <end position="261"/>
    </location>
</feature>
<evidence type="ECO:0000259" key="4">
    <source>
        <dbReference type="Pfam" id="PF01261"/>
    </source>
</evidence>
<dbReference type="PANTHER" id="PTHR43489:SF6">
    <property type="entry name" value="HYDROXYPYRUVATE ISOMERASE-RELATED"/>
    <property type="match status" value="1"/>
</dbReference>
<gene>
    <name evidence="5" type="ORF">SAMN05421831_10170</name>
</gene>
<dbReference type="EMBL" id="FNYH01000001">
    <property type="protein sequence ID" value="SEI37624.1"/>
    <property type="molecule type" value="Genomic_DNA"/>
</dbReference>
<dbReference type="InterPro" id="IPR050417">
    <property type="entry name" value="Sugar_Epim/Isomerase"/>
</dbReference>
<keyword evidence="5" id="KW-0670">Pyruvate</keyword>
<dbReference type="GO" id="GO:0008903">
    <property type="term" value="F:hydroxypyruvate isomerase activity"/>
    <property type="evidence" value="ECO:0007669"/>
    <property type="project" value="TreeGrafter"/>
</dbReference>
<reference evidence="6" key="1">
    <citation type="submission" date="2016-10" db="EMBL/GenBank/DDBJ databases">
        <authorList>
            <person name="Varghese N."/>
            <person name="Submissions S."/>
        </authorList>
    </citation>
    <scope>NUCLEOTIDE SEQUENCE [LARGE SCALE GENOMIC DNA]</scope>
    <source>
        <strain evidence="6">DSM 7165</strain>
    </source>
</reference>
<keyword evidence="1 2" id="KW-0413">Isomerase</keyword>
<dbReference type="InterPro" id="IPR036237">
    <property type="entry name" value="Xyl_isomerase-like_sf"/>
</dbReference>
<dbReference type="AlphaFoldDB" id="A0A1H6Q9Y3"/>
<dbReference type="InterPro" id="IPR026040">
    <property type="entry name" value="HyI-like"/>
</dbReference>
<dbReference type="OrthoDB" id="9786584at2"/>
<dbReference type="GO" id="GO:0046487">
    <property type="term" value="P:glyoxylate metabolic process"/>
    <property type="evidence" value="ECO:0007669"/>
    <property type="project" value="TreeGrafter"/>
</dbReference>
<evidence type="ECO:0000256" key="1">
    <source>
        <dbReference type="ARBA" id="ARBA00023235"/>
    </source>
</evidence>
<name>A0A1H6Q9Y3_9GAMM</name>
<organism evidence="5 6">
    <name type="scientific">Allopseudospirillum japonicum</name>
    <dbReference type="NCBI Taxonomy" id="64971"/>
    <lineage>
        <taxon>Bacteria</taxon>
        <taxon>Pseudomonadati</taxon>
        <taxon>Pseudomonadota</taxon>
        <taxon>Gammaproteobacteria</taxon>
        <taxon>Oceanospirillales</taxon>
        <taxon>Oceanospirillaceae</taxon>
        <taxon>Allopseudospirillum</taxon>
    </lineage>
</organism>
<evidence type="ECO:0000256" key="2">
    <source>
        <dbReference type="PIRNR" id="PIRNR006241"/>
    </source>
</evidence>